<keyword evidence="2" id="KW-1185">Reference proteome</keyword>
<reference evidence="2" key="1">
    <citation type="journal article" date="2019" name="Gigascience">
        <title>De novo genome assembly of the endangered Acer yangbiense, a plant species with extremely small populations endemic to Yunnan Province, China.</title>
        <authorList>
            <person name="Yang J."/>
            <person name="Wariss H.M."/>
            <person name="Tao L."/>
            <person name="Zhang R."/>
            <person name="Yun Q."/>
            <person name="Hollingsworth P."/>
            <person name="Dao Z."/>
            <person name="Luo G."/>
            <person name="Guo H."/>
            <person name="Ma Y."/>
            <person name="Sun W."/>
        </authorList>
    </citation>
    <scope>NUCLEOTIDE SEQUENCE [LARGE SCALE GENOMIC DNA]</scope>
    <source>
        <strain evidence="2">cv. br00</strain>
    </source>
</reference>
<evidence type="ECO:0000313" key="1">
    <source>
        <dbReference type="EMBL" id="KAB5548216.1"/>
    </source>
</evidence>
<dbReference type="AlphaFoldDB" id="A0A5N5M216"/>
<comment type="caution">
    <text evidence="1">The sequence shown here is derived from an EMBL/GenBank/DDBJ whole genome shotgun (WGS) entry which is preliminary data.</text>
</comment>
<evidence type="ECO:0000313" key="2">
    <source>
        <dbReference type="Proteomes" id="UP000326939"/>
    </source>
</evidence>
<proteinExistence type="predicted"/>
<sequence>MGLFRDKGVVYKPAENVNLGPDSDESYLKANVKGFHLHFHLQSCSSFSSHGWISCQNFRLVSRVANFRSIASVHLEEKQSYSQVNCQHLLSLLRGTSTNQ</sequence>
<organism evidence="1 2">
    <name type="scientific">Salix brachista</name>
    <dbReference type="NCBI Taxonomy" id="2182728"/>
    <lineage>
        <taxon>Eukaryota</taxon>
        <taxon>Viridiplantae</taxon>
        <taxon>Streptophyta</taxon>
        <taxon>Embryophyta</taxon>
        <taxon>Tracheophyta</taxon>
        <taxon>Spermatophyta</taxon>
        <taxon>Magnoliopsida</taxon>
        <taxon>eudicotyledons</taxon>
        <taxon>Gunneridae</taxon>
        <taxon>Pentapetalae</taxon>
        <taxon>rosids</taxon>
        <taxon>fabids</taxon>
        <taxon>Malpighiales</taxon>
        <taxon>Salicaceae</taxon>
        <taxon>Saliceae</taxon>
        <taxon>Salix</taxon>
    </lineage>
</organism>
<dbReference type="EMBL" id="VDCV01000007">
    <property type="protein sequence ID" value="KAB5548216.1"/>
    <property type="molecule type" value="Genomic_DNA"/>
</dbReference>
<dbReference type="Proteomes" id="UP000326939">
    <property type="component" value="Chromosome 7"/>
</dbReference>
<accession>A0A5N5M216</accession>
<name>A0A5N5M216_9ROSI</name>
<gene>
    <name evidence="1" type="ORF">DKX38_011622</name>
</gene>
<protein>
    <submittedName>
        <fullName evidence="1">Uncharacterized protein</fullName>
    </submittedName>
</protein>